<feature type="binding site" evidence="2">
    <location>
        <position position="94"/>
    </location>
    <ligand>
        <name>substrate</name>
    </ligand>
</feature>
<feature type="binding site" evidence="2">
    <location>
        <begin position="251"/>
        <end position="252"/>
    </location>
    <ligand>
        <name>substrate</name>
    </ligand>
</feature>
<dbReference type="Gene3D" id="3.40.50.10470">
    <property type="entry name" value="Translation initiation factor eif-2b, domain 2"/>
    <property type="match status" value="1"/>
</dbReference>
<dbReference type="HAMAP" id="MF_01678">
    <property type="entry name" value="Salvage_MtnA"/>
    <property type="match status" value="1"/>
</dbReference>
<evidence type="ECO:0000256" key="2">
    <source>
        <dbReference type="HAMAP-Rule" id="MF_01678"/>
    </source>
</evidence>
<protein>
    <recommendedName>
        <fullName evidence="2">Methylthioribose-1-phosphate isomerase</fullName>
        <shortName evidence="2">M1Pi</shortName>
        <shortName evidence="2">MTR-1-P isomerase</shortName>
        <ecNumber evidence="2">5.3.1.23</ecNumber>
    </recommendedName>
    <alternativeName>
        <fullName evidence="2">S-methyl-5-thioribose-1-phosphate isomerase</fullName>
    </alternativeName>
</protein>
<comment type="pathway">
    <text evidence="2">Amino-acid biosynthesis; L-methionine biosynthesis via salvage pathway; L-methionine from S-methyl-5-thio-alpha-D-ribose 1-phosphate: step 1/6.</text>
</comment>
<name>A0A6J4UT91_9BACT</name>
<keyword evidence="1 2" id="KW-0413">Isomerase</keyword>
<dbReference type="Pfam" id="PF01008">
    <property type="entry name" value="IF-2B"/>
    <property type="match status" value="1"/>
</dbReference>
<dbReference type="NCBIfam" id="NF004326">
    <property type="entry name" value="PRK05720.1"/>
    <property type="match status" value="1"/>
</dbReference>
<dbReference type="PANTHER" id="PTHR43475:SF1">
    <property type="entry name" value="METHYLTHIORIBOSE-1-PHOSPHATE ISOMERASE"/>
    <property type="match status" value="1"/>
</dbReference>
<comment type="catalytic activity">
    <reaction evidence="2">
        <text>5-(methylsulfanyl)-alpha-D-ribose 1-phosphate = 5-(methylsulfanyl)-D-ribulose 1-phosphate</text>
        <dbReference type="Rhea" id="RHEA:19989"/>
        <dbReference type="ChEBI" id="CHEBI:58533"/>
        <dbReference type="ChEBI" id="CHEBI:58548"/>
        <dbReference type="EC" id="5.3.1.23"/>
    </reaction>
</comment>
<dbReference type="InterPro" id="IPR000649">
    <property type="entry name" value="IF-2B-related"/>
</dbReference>
<comment type="similarity">
    <text evidence="2">Belongs to the EIF-2B alpha/beta/delta subunits family. MtnA subfamily.</text>
</comment>
<dbReference type="InterPro" id="IPR042529">
    <property type="entry name" value="IF_2B-like_C"/>
</dbReference>
<organism evidence="3">
    <name type="scientific">uncultured Thermomicrobiales bacterium</name>
    <dbReference type="NCBI Taxonomy" id="1645740"/>
    <lineage>
        <taxon>Bacteria</taxon>
        <taxon>Pseudomonadati</taxon>
        <taxon>Thermomicrobiota</taxon>
        <taxon>Thermomicrobia</taxon>
        <taxon>Thermomicrobiales</taxon>
        <taxon>environmental samples</taxon>
    </lineage>
</organism>
<evidence type="ECO:0000313" key="3">
    <source>
        <dbReference type="EMBL" id="CAA9555851.1"/>
    </source>
</evidence>
<keyword evidence="2" id="KW-0028">Amino-acid biosynthesis</keyword>
<dbReference type="FunFam" id="3.40.50.10470:FF:000006">
    <property type="entry name" value="Methylthioribose-1-phosphate isomerase"/>
    <property type="match status" value="1"/>
</dbReference>
<dbReference type="AlphaFoldDB" id="A0A6J4UT91"/>
<dbReference type="SUPFAM" id="SSF100950">
    <property type="entry name" value="NagB/RpiA/CoA transferase-like"/>
    <property type="match status" value="1"/>
</dbReference>
<dbReference type="Gene3D" id="1.20.120.420">
    <property type="entry name" value="translation initiation factor eif-2b, domain 1"/>
    <property type="match status" value="1"/>
</dbReference>
<feature type="binding site" evidence="2">
    <location>
        <begin position="51"/>
        <end position="53"/>
    </location>
    <ligand>
        <name>substrate</name>
    </ligand>
</feature>
<feature type="site" description="Transition state stabilizer" evidence="2">
    <location>
        <position position="161"/>
    </location>
</feature>
<keyword evidence="2" id="KW-0486">Methionine biosynthesis</keyword>
<dbReference type="EMBL" id="CADCWN010000050">
    <property type="protein sequence ID" value="CAA9555851.1"/>
    <property type="molecule type" value="Genomic_DNA"/>
</dbReference>
<dbReference type="NCBIfam" id="TIGR00524">
    <property type="entry name" value="eIF-2B_rel"/>
    <property type="match status" value="1"/>
</dbReference>
<dbReference type="InterPro" id="IPR005251">
    <property type="entry name" value="IF-M1Pi"/>
</dbReference>
<proteinExistence type="inferred from homology"/>
<dbReference type="InterPro" id="IPR011559">
    <property type="entry name" value="Initiation_fac_2B_a/b/d"/>
</dbReference>
<dbReference type="GO" id="GO:0019509">
    <property type="term" value="P:L-methionine salvage from methylthioadenosine"/>
    <property type="evidence" value="ECO:0007669"/>
    <property type="project" value="UniProtKB-UniRule"/>
</dbReference>
<dbReference type="GO" id="GO:0046523">
    <property type="term" value="F:S-methyl-5-thioribose-1-phosphate isomerase activity"/>
    <property type="evidence" value="ECO:0007669"/>
    <property type="project" value="UniProtKB-UniRule"/>
</dbReference>
<dbReference type="EC" id="5.3.1.23" evidence="2"/>
<feature type="active site" description="Proton donor" evidence="2">
    <location>
        <position position="241"/>
    </location>
</feature>
<dbReference type="NCBIfam" id="TIGR00512">
    <property type="entry name" value="salvage_mtnA"/>
    <property type="match status" value="1"/>
</dbReference>
<evidence type="ECO:0000256" key="1">
    <source>
        <dbReference type="ARBA" id="ARBA00023235"/>
    </source>
</evidence>
<dbReference type="UniPathway" id="UPA00904">
    <property type="reaction ID" value="UER00874"/>
</dbReference>
<dbReference type="PANTHER" id="PTHR43475">
    <property type="entry name" value="METHYLTHIORIBOSE-1-PHOSPHATE ISOMERASE"/>
    <property type="match status" value="1"/>
</dbReference>
<dbReference type="InterPro" id="IPR037171">
    <property type="entry name" value="NagB/RpiA_transferase-like"/>
</dbReference>
<dbReference type="FunFam" id="1.20.120.420:FF:000003">
    <property type="entry name" value="Methylthioribose-1-phosphate isomerase"/>
    <property type="match status" value="1"/>
</dbReference>
<feature type="binding site" evidence="2">
    <location>
        <position position="200"/>
    </location>
    <ligand>
        <name>substrate</name>
    </ligand>
</feature>
<sequence>MSDNQGAYRILTWRDGALEMIDQRLLPGEVRYVTYTEYRAVAEAIRTMVVRGAPAIGVAAAYGMALAALHSSATNADTLRRELADAAGVLRASRPTAVNLFWAIDRILDRVGQTDADAEAIRAAALDEARAIETDNARTCEQIGRNALSLVPDHARIIHHCNTGALATAHYGTALGVVRAAHEAGKGPHVFVDETRPRLQGARLTTWELGQLGIPHTLIVDGASGHIMRTLGVDLCVVGCDRVAANGDTANKIGTYNLALIARAHGVPFYVAGPLSTLDLALPNGDAIPIEERDPDEVTHIGMESLTPAGVGVANPAFDVTPAHLITAIITEVGIAYPPYEESLARLMSEAKGQPTAK</sequence>
<gene>
    <name evidence="2" type="primary">mtnA</name>
    <name evidence="3" type="ORF">AVDCRST_MAG18-670</name>
</gene>
<reference evidence="3" key="1">
    <citation type="submission" date="2020-02" db="EMBL/GenBank/DDBJ databases">
        <authorList>
            <person name="Meier V. D."/>
        </authorList>
    </citation>
    <scope>NUCLEOTIDE SEQUENCE</scope>
    <source>
        <strain evidence="3">AVDCRST_MAG18</strain>
    </source>
</reference>
<comment type="function">
    <text evidence="2">Catalyzes the interconversion of methylthioribose-1-phosphate (MTR-1-P) into methylthioribulose-1-phosphate (MTRu-1-P).</text>
</comment>
<accession>A0A6J4UT91</accession>
<dbReference type="InterPro" id="IPR027363">
    <property type="entry name" value="M1Pi_N"/>
</dbReference>